<dbReference type="InterPro" id="IPR050708">
    <property type="entry name" value="T6SS_VgrG/RHS"/>
</dbReference>
<evidence type="ECO:0000313" key="2">
    <source>
        <dbReference type="EMBL" id="GEC77111.1"/>
    </source>
</evidence>
<accession>A0A4Y4B948</accession>
<protein>
    <recommendedName>
        <fullName evidence="4">RHS repeat-associated core domain-containing protein</fullName>
    </recommendedName>
</protein>
<dbReference type="EMBL" id="BJNQ01000050">
    <property type="protein sequence ID" value="GEC77111.1"/>
    <property type="molecule type" value="Genomic_DNA"/>
</dbReference>
<reference evidence="2 3" key="1">
    <citation type="submission" date="2019-06" db="EMBL/GenBank/DDBJ databases">
        <title>Whole genome shotgun sequence of Microbacterium liquefaciens NBRC 15037.</title>
        <authorList>
            <person name="Hosoyama A."/>
            <person name="Uohara A."/>
            <person name="Ohji S."/>
            <person name="Ichikawa N."/>
        </authorList>
    </citation>
    <scope>NUCLEOTIDE SEQUENCE [LARGE SCALE GENOMIC DNA]</scope>
    <source>
        <strain evidence="2 3">NBRC 15037</strain>
    </source>
</reference>
<sequence length="282" mass="29720">MNKPVTASTGLTTVGARTYDPVLGKFLSVDPVIDTSLPQQNTGYTYSGNNPTTYMDPSGMKFVIDGFKPKPKTKPGTSAAPSNPGGTASASGQKCKVGDWSCRVKQADSEQKCGGAGRFASCRSGAGFPYDYTVKNSVVSTKSGWTAEGVMSVFQNRPKDIFPFTVKGCSTFKSGAECNLETGLDVLLKPNGTVGVTTTKTSVTFTVIENGYFDAPGSTIKFSTYEKGGMVYLRQDAVSLGSDGYVAIALDQVFGLPPASANTWALQASNLATQLELDGRPR</sequence>
<proteinExistence type="predicted"/>
<dbReference type="PANTHER" id="PTHR32305:SF17">
    <property type="entry name" value="TRNA NUCLEASE WAPA"/>
    <property type="match status" value="1"/>
</dbReference>
<dbReference type="InterPro" id="IPR022385">
    <property type="entry name" value="Rhs_assc_core"/>
</dbReference>
<dbReference type="PANTHER" id="PTHR32305">
    <property type="match status" value="1"/>
</dbReference>
<dbReference type="Gene3D" id="2.180.10.10">
    <property type="entry name" value="RHS repeat-associated core"/>
    <property type="match status" value="1"/>
</dbReference>
<comment type="caution">
    <text evidence="2">The sequence shown here is derived from an EMBL/GenBank/DDBJ whole genome shotgun (WGS) entry which is preliminary data.</text>
</comment>
<organism evidence="2 3">
    <name type="scientific">Microbacterium maritypicum</name>
    <name type="common">Microbacterium liquefaciens</name>
    <dbReference type="NCBI Taxonomy" id="33918"/>
    <lineage>
        <taxon>Bacteria</taxon>
        <taxon>Bacillati</taxon>
        <taxon>Actinomycetota</taxon>
        <taxon>Actinomycetes</taxon>
        <taxon>Micrococcales</taxon>
        <taxon>Microbacteriaceae</taxon>
        <taxon>Microbacterium</taxon>
    </lineage>
</organism>
<dbReference type="RefSeq" id="WP_141388388.1">
    <property type="nucleotide sequence ID" value="NZ_BJNQ01000050.1"/>
</dbReference>
<dbReference type="AlphaFoldDB" id="A0A4Y4B948"/>
<dbReference type="Proteomes" id="UP000317410">
    <property type="component" value="Unassembled WGS sequence"/>
</dbReference>
<evidence type="ECO:0008006" key="4">
    <source>
        <dbReference type="Google" id="ProtNLM"/>
    </source>
</evidence>
<feature type="compositionally biased region" description="Polar residues" evidence="1">
    <location>
        <begin position="79"/>
        <end position="92"/>
    </location>
</feature>
<dbReference type="NCBIfam" id="TIGR03696">
    <property type="entry name" value="Rhs_assc_core"/>
    <property type="match status" value="1"/>
</dbReference>
<evidence type="ECO:0000313" key="3">
    <source>
        <dbReference type="Proteomes" id="UP000317410"/>
    </source>
</evidence>
<evidence type="ECO:0000256" key="1">
    <source>
        <dbReference type="SAM" id="MobiDB-lite"/>
    </source>
</evidence>
<feature type="region of interest" description="Disordered" evidence="1">
    <location>
        <begin position="66"/>
        <end position="94"/>
    </location>
</feature>
<name>A0A4Y4B948_MICMQ</name>
<gene>
    <name evidence="2" type="ORF">MLI01_32560</name>
</gene>